<keyword evidence="4 7" id="KW-0812">Transmembrane</keyword>
<evidence type="ECO:0000256" key="7">
    <source>
        <dbReference type="SAM" id="Phobius"/>
    </source>
</evidence>
<comment type="similarity">
    <text evidence="2">Belongs to the chromate ion transporter (CHR) (TC 2.A.51) family.</text>
</comment>
<dbReference type="InterPro" id="IPR014047">
    <property type="entry name" value="Chr_Tranpt_l_chain"/>
</dbReference>
<organism evidence="8 9">
    <name type="scientific">Luteimonas cucumeris</name>
    <dbReference type="NCBI Taxonomy" id="985012"/>
    <lineage>
        <taxon>Bacteria</taxon>
        <taxon>Pseudomonadati</taxon>
        <taxon>Pseudomonadota</taxon>
        <taxon>Gammaproteobacteria</taxon>
        <taxon>Lysobacterales</taxon>
        <taxon>Lysobacteraceae</taxon>
        <taxon>Luteimonas</taxon>
    </lineage>
</organism>
<evidence type="ECO:0000256" key="2">
    <source>
        <dbReference type="ARBA" id="ARBA00005262"/>
    </source>
</evidence>
<feature type="transmembrane region" description="Helical" evidence="7">
    <location>
        <begin position="203"/>
        <end position="222"/>
    </location>
</feature>
<evidence type="ECO:0000256" key="4">
    <source>
        <dbReference type="ARBA" id="ARBA00022692"/>
    </source>
</evidence>
<dbReference type="NCBIfam" id="TIGR00937">
    <property type="entry name" value="2A51"/>
    <property type="match status" value="1"/>
</dbReference>
<keyword evidence="3" id="KW-1003">Cell membrane</keyword>
<feature type="transmembrane region" description="Helical" evidence="7">
    <location>
        <begin position="270"/>
        <end position="290"/>
    </location>
</feature>
<dbReference type="RefSeq" id="WP_144899495.1">
    <property type="nucleotide sequence ID" value="NZ_VLKN01000004.1"/>
</dbReference>
<dbReference type="GO" id="GO:0015109">
    <property type="term" value="F:chromate transmembrane transporter activity"/>
    <property type="evidence" value="ECO:0007669"/>
    <property type="project" value="InterPro"/>
</dbReference>
<gene>
    <name evidence="8" type="ORF">IP90_02016</name>
</gene>
<dbReference type="OrthoDB" id="8969999at2"/>
<feature type="transmembrane region" description="Helical" evidence="7">
    <location>
        <begin position="387"/>
        <end position="406"/>
    </location>
</feature>
<comment type="subcellular location">
    <subcellularLocation>
        <location evidence="1">Cell membrane</location>
        <topology evidence="1">Multi-pass membrane protein</topology>
    </subcellularLocation>
</comment>
<evidence type="ECO:0000256" key="6">
    <source>
        <dbReference type="ARBA" id="ARBA00023136"/>
    </source>
</evidence>
<protein>
    <submittedName>
        <fullName evidence="8">Chromate transporter</fullName>
    </submittedName>
</protein>
<dbReference type="PANTHER" id="PTHR33567:SF3">
    <property type="entry name" value="CHROMATE ION TRANSPORTER (EUROFUNG)"/>
    <property type="match status" value="1"/>
</dbReference>
<feature type="transmembrane region" description="Helical" evidence="7">
    <location>
        <begin position="337"/>
        <end position="355"/>
    </location>
</feature>
<reference evidence="8 9" key="1">
    <citation type="journal article" date="2015" name="Stand. Genomic Sci.">
        <title>Genomic Encyclopedia of Bacterial and Archaeal Type Strains, Phase III: the genomes of soil and plant-associated and newly described type strains.</title>
        <authorList>
            <person name="Whitman W.B."/>
            <person name="Woyke T."/>
            <person name="Klenk H.P."/>
            <person name="Zhou Y."/>
            <person name="Lilburn T.G."/>
            <person name="Beck B.J."/>
            <person name="De Vos P."/>
            <person name="Vandamme P."/>
            <person name="Eisen J.A."/>
            <person name="Garrity G."/>
            <person name="Hugenholtz P."/>
            <person name="Kyrpides N.C."/>
        </authorList>
    </citation>
    <scope>NUCLEOTIDE SEQUENCE [LARGE SCALE GENOMIC DNA]</scope>
    <source>
        <strain evidence="8 9">CGMCC 1.10821</strain>
    </source>
</reference>
<feature type="transmembrane region" description="Helical" evidence="7">
    <location>
        <begin position="361"/>
        <end position="380"/>
    </location>
</feature>
<name>A0A562L5P0_9GAMM</name>
<dbReference type="PANTHER" id="PTHR33567">
    <property type="entry name" value="CHROMATE ION TRANSPORTER (EUROFUNG)"/>
    <property type="match status" value="1"/>
</dbReference>
<dbReference type="GO" id="GO:0005886">
    <property type="term" value="C:plasma membrane"/>
    <property type="evidence" value="ECO:0007669"/>
    <property type="project" value="UniProtKB-SubCell"/>
</dbReference>
<feature type="transmembrane region" description="Helical" evidence="7">
    <location>
        <begin position="170"/>
        <end position="188"/>
    </location>
</feature>
<feature type="transmembrane region" description="Helical" evidence="7">
    <location>
        <begin position="88"/>
        <end position="113"/>
    </location>
</feature>
<dbReference type="InterPro" id="IPR003370">
    <property type="entry name" value="Chromate_transpt"/>
</dbReference>
<sequence>MADADATDATRDSSWTIFLVFLRLGLTSFGGPIAHLGYFREEFVVRRRWLSEGVYSDLIALCQFLPGPASSQVGMAIGLDRGGLRGAFAAWCGFTMPSALAMILFALAASAWGTQWPAGMVHGLLLVAVAVVAQAVWGMARTLCPDAPRIALALASAALVLLRADAWGQTGAIVIGGILGVAFLRHVAPPPNDAAPARVSRRLGALSLAAFLLLLFALPLAAKLWPIPELAIFSAFYRAGSLVFGGGHVVLPLLQAAVVPPGWISGDAFLAGYGAAQAVPGPLFTFAAYLGAAMTAGPGGAWGGLLCLLAIFLPSFLLVIGVLPYWDALRRNARMQAALAGINAAVVGLLLAALYRPVWTSAVHGWMDVALVVLGIVALIRWQMPSWMVVLGLALGGLAMGLLPMLL</sequence>
<dbReference type="Pfam" id="PF02417">
    <property type="entry name" value="Chromate_transp"/>
    <property type="match status" value="2"/>
</dbReference>
<dbReference type="EMBL" id="VLKN01000004">
    <property type="protein sequence ID" value="TWI02915.1"/>
    <property type="molecule type" value="Genomic_DNA"/>
</dbReference>
<evidence type="ECO:0000256" key="5">
    <source>
        <dbReference type="ARBA" id="ARBA00022989"/>
    </source>
</evidence>
<comment type="caution">
    <text evidence="8">The sequence shown here is derived from an EMBL/GenBank/DDBJ whole genome shotgun (WGS) entry which is preliminary data.</text>
</comment>
<accession>A0A562L5P0</accession>
<evidence type="ECO:0000256" key="3">
    <source>
        <dbReference type="ARBA" id="ARBA00022475"/>
    </source>
</evidence>
<evidence type="ECO:0000256" key="1">
    <source>
        <dbReference type="ARBA" id="ARBA00004651"/>
    </source>
</evidence>
<proteinExistence type="inferred from homology"/>
<evidence type="ECO:0000313" key="9">
    <source>
        <dbReference type="Proteomes" id="UP000315167"/>
    </source>
</evidence>
<feature type="transmembrane region" description="Helical" evidence="7">
    <location>
        <begin position="15"/>
        <end position="39"/>
    </location>
</feature>
<keyword evidence="9" id="KW-1185">Reference proteome</keyword>
<feature type="transmembrane region" description="Helical" evidence="7">
    <location>
        <begin position="119"/>
        <end position="140"/>
    </location>
</feature>
<dbReference type="Proteomes" id="UP000315167">
    <property type="component" value="Unassembled WGS sequence"/>
</dbReference>
<dbReference type="PIRSF" id="PIRSF004810">
    <property type="entry name" value="ChrA"/>
    <property type="match status" value="1"/>
</dbReference>
<evidence type="ECO:0000313" key="8">
    <source>
        <dbReference type="EMBL" id="TWI02915.1"/>
    </source>
</evidence>
<keyword evidence="5 7" id="KW-1133">Transmembrane helix</keyword>
<feature type="transmembrane region" description="Helical" evidence="7">
    <location>
        <begin position="302"/>
        <end position="325"/>
    </location>
</feature>
<keyword evidence="6 7" id="KW-0472">Membrane</keyword>
<feature type="transmembrane region" description="Helical" evidence="7">
    <location>
        <begin position="242"/>
        <end position="263"/>
    </location>
</feature>
<dbReference type="AlphaFoldDB" id="A0A562L5P0"/>